<evidence type="ECO:0000256" key="9">
    <source>
        <dbReference type="PIRSR" id="PIRSR601952-2"/>
    </source>
</evidence>
<dbReference type="GO" id="GO:0046872">
    <property type="term" value="F:metal ion binding"/>
    <property type="evidence" value="ECO:0007669"/>
    <property type="project" value="UniProtKB-KW"/>
</dbReference>
<feature type="binding site" evidence="9">
    <location>
        <position position="66"/>
    </location>
    <ligand>
        <name>Zn(2+)</name>
        <dbReference type="ChEBI" id="CHEBI:29105"/>
        <label>2</label>
    </ligand>
</feature>
<dbReference type="GO" id="GO:0004035">
    <property type="term" value="F:alkaline phosphatase activity"/>
    <property type="evidence" value="ECO:0007669"/>
    <property type="project" value="UniProtKB-EC"/>
</dbReference>
<dbReference type="InterPro" id="IPR018299">
    <property type="entry name" value="Alkaline_phosphatase_AS"/>
</dbReference>
<feature type="binding site" evidence="9">
    <location>
        <position position="66"/>
    </location>
    <ligand>
        <name>Mg(2+)</name>
        <dbReference type="ChEBI" id="CHEBI:18420"/>
    </ligand>
</feature>
<feature type="transmembrane region" description="Helical" evidence="10">
    <location>
        <begin position="20"/>
        <end position="46"/>
    </location>
</feature>
<evidence type="ECO:0000256" key="6">
    <source>
        <dbReference type="ARBA" id="ARBA00022833"/>
    </source>
</evidence>
<dbReference type="Gene3D" id="3.40.720.10">
    <property type="entry name" value="Alkaline Phosphatase, subunit A"/>
    <property type="match status" value="1"/>
</dbReference>
<evidence type="ECO:0000256" key="8">
    <source>
        <dbReference type="PIRSR" id="PIRSR601952-1"/>
    </source>
</evidence>
<sequence length="135" mass="14668">MLYTSEESLFESTRKKPWIFNAMLVLFGVTFILMLIFLICTITLGVKKSVATSPAKPKNIIFMVGDGFGPASQTFARVTSKRGQLPLDKIFVGSSRTYSSSSPVTDSAAGATAFACALKSYNGAWIHLANPVEQY</sequence>
<reference evidence="11 12" key="1">
    <citation type="submission" date="2024-03" db="EMBL/GenBank/DDBJ databases">
        <title>The Acrasis kona genome and developmental transcriptomes reveal deep origins of eukaryotic multicellular pathways.</title>
        <authorList>
            <person name="Sheikh S."/>
            <person name="Fu C.-J."/>
            <person name="Brown M.W."/>
            <person name="Baldauf S.L."/>
        </authorList>
    </citation>
    <scope>NUCLEOTIDE SEQUENCE [LARGE SCALE GENOMIC DNA]</scope>
    <source>
        <strain evidence="11 12">ATCC MYA-3509</strain>
    </source>
</reference>
<comment type="similarity">
    <text evidence="1">Belongs to the alkaline phosphatase family.</text>
</comment>
<evidence type="ECO:0000256" key="3">
    <source>
        <dbReference type="ARBA" id="ARBA00022553"/>
    </source>
</evidence>
<dbReference type="AlphaFoldDB" id="A0AAW2ZF27"/>
<organism evidence="11 12">
    <name type="scientific">Acrasis kona</name>
    <dbReference type="NCBI Taxonomy" id="1008807"/>
    <lineage>
        <taxon>Eukaryota</taxon>
        <taxon>Discoba</taxon>
        <taxon>Heterolobosea</taxon>
        <taxon>Tetramitia</taxon>
        <taxon>Eutetramitia</taxon>
        <taxon>Acrasidae</taxon>
        <taxon>Acrasis</taxon>
    </lineage>
</organism>
<keyword evidence="3" id="KW-0597">Phosphoprotein</keyword>
<dbReference type="InterPro" id="IPR001952">
    <property type="entry name" value="Alkaline_phosphatase"/>
</dbReference>
<keyword evidence="10" id="KW-1133">Transmembrane helix</keyword>
<dbReference type="Proteomes" id="UP001431209">
    <property type="component" value="Unassembled WGS sequence"/>
</dbReference>
<evidence type="ECO:0000313" key="12">
    <source>
        <dbReference type="Proteomes" id="UP001431209"/>
    </source>
</evidence>
<keyword evidence="5" id="KW-0378">Hydrolase</keyword>
<name>A0AAW2ZF27_9EUKA</name>
<protein>
    <recommendedName>
        <fullName evidence="2">alkaline phosphatase</fullName>
        <ecNumber evidence="2">3.1.3.1</ecNumber>
    </recommendedName>
</protein>
<feature type="active site" description="Phosphoserine intermediate" evidence="8">
    <location>
        <position position="107"/>
    </location>
</feature>
<dbReference type="PANTHER" id="PTHR11596:SF5">
    <property type="entry name" value="ALKALINE PHOSPHATASE"/>
    <property type="match status" value="1"/>
</dbReference>
<keyword evidence="6 9" id="KW-0862">Zinc</keyword>
<evidence type="ECO:0000256" key="7">
    <source>
        <dbReference type="ARBA" id="ARBA00022842"/>
    </source>
</evidence>
<evidence type="ECO:0000256" key="1">
    <source>
        <dbReference type="ARBA" id="ARBA00005984"/>
    </source>
</evidence>
<gene>
    <name evidence="11" type="ORF">AKO1_015589</name>
</gene>
<evidence type="ECO:0000313" key="11">
    <source>
        <dbReference type="EMBL" id="KAL0488433.1"/>
    </source>
</evidence>
<dbReference type="Pfam" id="PF00245">
    <property type="entry name" value="Alk_phosphatase"/>
    <property type="match status" value="1"/>
</dbReference>
<comment type="cofactor">
    <cofactor evidence="9">
        <name>Zn(2+)</name>
        <dbReference type="ChEBI" id="CHEBI:29105"/>
    </cofactor>
    <text evidence="9">Binds 2 Zn(2+) ions.</text>
</comment>
<keyword evidence="12" id="KW-1185">Reference proteome</keyword>
<dbReference type="PROSITE" id="PS00123">
    <property type="entry name" value="ALKALINE_PHOSPHATASE"/>
    <property type="match status" value="1"/>
</dbReference>
<keyword evidence="10" id="KW-0472">Membrane</keyword>
<evidence type="ECO:0000256" key="5">
    <source>
        <dbReference type="ARBA" id="ARBA00022801"/>
    </source>
</evidence>
<dbReference type="EMBL" id="JAOPGA020001438">
    <property type="protein sequence ID" value="KAL0488433.1"/>
    <property type="molecule type" value="Genomic_DNA"/>
</dbReference>
<accession>A0AAW2ZF27</accession>
<keyword evidence="10" id="KW-0812">Transmembrane</keyword>
<dbReference type="SUPFAM" id="SSF53649">
    <property type="entry name" value="Alkaline phosphatase-like"/>
    <property type="match status" value="1"/>
</dbReference>
<dbReference type="InterPro" id="IPR017850">
    <property type="entry name" value="Alkaline_phosphatase_core_sf"/>
</dbReference>
<keyword evidence="4 9" id="KW-0479">Metal-binding</keyword>
<comment type="cofactor">
    <cofactor evidence="9">
        <name>Mg(2+)</name>
        <dbReference type="ChEBI" id="CHEBI:18420"/>
    </cofactor>
    <text evidence="9">Binds 1 Mg(2+) ion.</text>
</comment>
<proteinExistence type="inferred from homology"/>
<dbReference type="EC" id="3.1.3.1" evidence="2"/>
<keyword evidence="7 9" id="KW-0460">Magnesium</keyword>
<evidence type="ECO:0000256" key="10">
    <source>
        <dbReference type="SAM" id="Phobius"/>
    </source>
</evidence>
<comment type="caution">
    <text evidence="11">The sequence shown here is derived from an EMBL/GenBank/DDBJ whole genome shotgun (WGS) entry which is preliminary data.</text>
</comment>
<evidence type="ECO:0000256" key="4">
    <source>
        <dbReference type="ARBA" id="ARBA00022723"/>
    </source>
</evidence>
<dbReference type="PANTHER" id="PTHR11596">
    <property type="entry name" value="ALKALINE PHOSPHATASE"/>
    <property type="match status" value="1"/>
</dbReference>
<evidence type="ECO:0000256" key="2">
    <source>
        <dbReference type="ARBA" id="ARBA00012647"/>
    </source>
</evidence>